<feature type="domain" description="4Fe-4S ferredoxin-type" evidence="13">
    <location>
        <begin position="54"/>
        <end position="83"/>
    </location>
</feature>
<dbReference type="PANTHER" id="PTHR10849:SF24">
    <property type="entry name" value="NADH-QUINONE OXIDOREDUCTASE SUBUNIT I 2"/>
    <property type="match status" value="1"/>
</dbReference>
<dbReference type="GO" id="GO:0050136">
    <property type="term" value="F:NADH dehydrogenase (quinone) (non-electrogenic) activity"/>
    <property type="evidence" value="ECO:0007669"/>
    <property type="project" value="UniProtKB-UniRule"/>
</dbReference>
<evidence type="ECO:0000256" key="8">
    <source>
        <dbReference type="ARBA" id="ARBA00023014"/>
    </source>
</evidence>
<keyword evidence="1 12" id="KW-1003">Cell membrane</keyword>
<dbReference type="PANTHER" id="PTHR10849">
    <property type="entry name" value="NADH DEHYDROGENASE UBIQUINONE IRON-SULFUR PROTEIN 8, MITOCHONDRIAL"/>
    <property type="match status" value="1"/>
</dbReference>
<evidence type="ECO:0000256" key="9">
    <source>
        <dbReference type="ARBA" id="ARBA00023027"/>
    </source>
</evidence>
<dbReference type="InterPro" id="IPR017896">
    <property type="entry name" value="4Fe4S_Fe-S-bd"/>
</dbReference>
<evidence type="ECO:0000259" key="13">
    <source>
        <dbReference type="PROSITE" id="PS51379"/>
    </source>
</evidence>
<proteinExistence type="inferred from homology"/>
<accession>A0A1G7DG76</accession>
<dbReference type="RefSeq" id="WP_092079473.1">
    <property type="nucleotide sequence ID" value="NZ_CALFZY010000004.1"/>
</dbReference>
<keyword evidence="10 12" id="KW-0830">Ubiquinone</keyword>
<evidence type="ECO:0000256" key="3">
    <source>
        <dbReference type="ARBA" id="ARBA00022719"/>
    </source>
</evidence>
<evidence type="ECO:0000256" key="7">
    <source>
        <dbReference type="ARBA" id="ARBA00023004"/>
    </source>
</evidence>
<evidence type="ECO:0000256" key="6">
    <source>
        <dbReference type="ARBA" id="ARBA00022967"/>
    </source>
</evidence>
<keyword evidence="5" id="KW-0677">Repeat</keyword>
<dbReference type="HAMAP" id="MF_01351">
    <property type="entry name" value="NDH1_NuoI"/>
    <property type="match status" value="1"/>
</dbReference>
<feature type="binding site" evidence="12">
    <location>
        <position position="109"/>
    </location>
    <ligand>
        <name>[4Fe-4S] cluster</name>
        <dbReference type="ChEBI" id="CHEBI:49883"/>
        <label>2</label>
    </ligand>
</feature>
<keyword evidence="7 12" id="KW-0408">Iron</keyword>
<comment type="similarity">
    <text evidence="12">Belongs to the complex I 23 kDa subunit family.</text>
</comment>
<evidence type="ECO:0000256" key="11">
    <source>
        <dbReference type="ARBA" id="ARBA00023136"/>
    </source>
</evidence>
<comment type="subcellular location">
    <subcellularLocation>
        <location evidence="12">Cell membrane</location>
        <topology evidence="12">Peripheral membrane protein</topology>
    </subcellularLocation>
</comment>
<feature type="binding site" evidence="12">
    <location>
        <position position="113"/>
    </location>
    <ligand>
        <name>[4Fe-4S] cluster</name>
        <dbReference type="ChEBI" id="CHEBI:49883"/>
        <label>1</label>
    </ligand>
</feature>
<comment type="cofactor">
    <cofactor evidence="12">
        <name>[4Fe-4S] cluster</name>
        <dbReference type="ChEBI" id="CHEBI:49883"/>
    </cofactor>
    <text evidence="12">Binds 2 [4Fe-4S] clusters per subunit.</text>
</comment>
<dbReference type="STRING" id="57664.SAMN05661003_11348"/>
<evidence type="ECO:0000256" key="2">
    <source>
        <dbReference type="ARBA" id="ARBA00022485"/>
    </source>
</evidence>
<keyword evidence="3 12" id="KW-0874">Quinone</keyword>
<keyword evidence="8 12" id="KW-0411">Iron-sulfur</keyword>
<dbReference type="EMBL" id="FNAQ01000013">
    <property type="protein sequence ID" value="SDE50020.1"/>
    <property type="molecule type" value="Genomic_DNA"/>
</dbReference>
<gene>
    <name evidence="12" type="primary">nuoI</name>
    <name evidence="14" type="ORF">SAMN05661003_11348</name>
</gene>
<feature type="binding site" evidence="12">
    <location>
        <position position="103"/>
    </location>
    <ligand>
        <name>[4Fe-4S] cluster</name>
        <dbReference type="ChEBI" id="CHEBI:49883"/>
        <label>2</label>
    </ligand>
</feature>
<feature type="domain" description="4Fe-4S ferredoxin-type" evidence="13">
    <location>
        <begin position="94"/>
        <end position="123"/>
    </location>
</feature>
<dbReference type="AlphaFoldDB" id="A0A1G7DG76"/>
<dbReference type="PROSITE" id="PS00198">
    <property type="entry name" value="4FE4S_FER_1"/>
    <property type="match status" value="2"/>
</dbReference>
<dbReference type="Pfam" id="PF12838">
    <property type="entry name" value="Fer4_7"/>
    <property type="match status" value="1"/>
</dbReference>
<evidence type="ECO:0000256" key="12">
    <source>
        <dbReference type="HAMAP-Rule" id="MF_01351"/>
    </source>
</evidence>
<organism evidence="14 15">
    <name type="scientific">Desulfuromonas thiophila</name>
    <dbReference type="NCBI Taxonomy" id="57664"/>
    <lineage>
        <taxon>Bacteria</taxon>
        <taxon>Pseudomonadati</taxon>
        <taxon>Thermodesulfobacteriota</taxon>
        <taxon>Desulfuromonadia</taxon>
        <taxon>Desulfuromonadales</taxon>
        <taxon>Desulfuromonadaceae</taxon>
        <taxon>Desulfuromonas</taxon>
    </lineage>
</organism>
<evidence type="ECO:0000313" key="14">
    <source>
        <dbReference type="EMBL" id="SDE50020.1"/>
    </source>
</evidence>
<dbReference type="EC" id="7.1.1.-" evidence="12"/>
<dbReference type="PROSITE" id="PS51379">
    <property type="entry name" value="4FE4S_FER_2"/>
    <property type="match status" value="2"/>
</dbReference>
<keyword evidence="4 12" id="KW-0479">Metal-binding</keyword>
<keyword evidence="15" id="KW-1185">Reference proteome</keyword>
<feature type="binding site" evidence="12">
    <location>
        <position position="63"/>
    </location>
    <ligand>
        <name>[4Fe-4S] cluster</name>
        <dbReference type="ChEBI" id="CHEBI:49883"/>
        <label>1</label>
    </ligand>
</feature>
<dbReference type="GO" id="GO:0051539">
    <property type="term" value="F:4 iron, 4 sulfur cluster binding"/>
    <property type="evidence" value="ECO:0007669"/>
    <property type="project" value="UniProtKB-KW"/>
</dbReference>
<evidence type="ECO:0000313" key="15">
    <source>
        <dbReference type="Proteomes" id="UP000243205"/>
    </source>
</evidence>
<comment type="function">
    <text evidence="12">NDH-1 shuttles electrons from NADH, via FMN and iron-sulfur (Fe-S) centers, to quinones in the respiratory chain. The immediate electron acceptor for the enzyme in this species is believed to be ubiquinone. Couples the redox reaction to proton translocation (for every two electrons transferred, four hydrogen ions are translocated across the cytoplasmic membrane), and thus conserves the redox energy in a proton gradient.</text>
</comment>
<evidence type="ECO:0000256" key="4">
    <source>
        <dbReference type="ARBA" id="ARBA00022723"/>
    </source>
</evidence>
<feature type="binding site" evidence="12">
    <location>
        <position position="66"/>
    </location>
    <ligand>
        <name>[4Fe-4S] cluster</name>
        <dbReference type="ChEBI" id="CHEBI:49883"/>
        <label>1</label>
    </ligand>
</feature>
<evidence type="ECO:0000256" key="1">
    <source>
        <dbReference type="ARBA" id="ARBA00022475"/>
    </source>
</evidence>
<dbReference type="SUPFAM" id="SSF54862">
    <property type="entry name" value="4Fe-4S ferredoxins"/>
    <property type="match status" value="1"/>
</dbReference>
<comment type="catalytic activity">
    <reaction evidence="12">
        <text>a quinone + NADH + 5 H(+)(in) = a quinol + NAD(+) + 4 H(+)(out)</text>
        <dbReference type="Rhea" id="RHEA:57888"/>
        <dbReference type="ChEBI" id="CHEBI:15378"/>
        <dbReference type="ChEBI" id="CHEBI:24646"/>
        <dbReference type="ChEBI" id="CHEBI:57540"/>
        <dbReference type="ChEBI" id="CHEBI:57945"/>
        <dbReference type="ChEBI" id="CHEBI:132124"/>
    </reaction>
</comment>
<name>A0A1G7DG76_9BACT</name>
<feature type="binding site" evidence="12">
    <location>
        <position position="106"/>
    </location>
    <ligand>
        <name>[4Fe-4S] cluster</name>
        <dbReference type="ChEBI" id="CHEBI:49883"/>
        <label>2</label>
    </ligand>
</feature>
<comment type="subunit">
    <text evidence="12">NDH-1 is composed of 14 different subunits. Subunits NuoA, H, J, K, L, M, N constitute the membrane sector of the complex.</text>
</comment>
<reference evidence="15" key="1">
    <citation type="submission" date="2016-10" db="EMBL/GenBank/DDBJ databases">
        <authorList>
            <person name="Varghese N."/>
            <person name="Submissions S."/>
        </authorList>
    </citation>
    <scope>NUCLEOTIDE SEQUENCE [LARGE SCALE GENOMIC DNA]</scope>
    <source>
        <strain evidence="15">DSM 8987</strain>
    </source>
</reference>
<sequence>MKAYFTDLFTGAWSLIVGLKVTFKALISPVVTVQYPRVKNEVTPNYRGHIDLVKDAETGSHRCITCGSCMRECPSGCIVVDGEKREGVKGKALTVFTLDFTKCSLCGACVEVCPTQALDYSQEYELAGSAREDFYYDLLKRVEERE</sequence>
<keyword evidence="11 12" id="KW-0472">Membrane</keyword>
<keyword evidence="6 12" id="KW-1278">Translocase</keyword>
<dbReference type="InterPro" id="IPR017900">
    <property type="entry name" value="4Fe4S_Fe_S_CS"/>
</dbReference>
<dbReference type="Gene3D" id="3.30.70.3270">
    <property type="match status" value="1"/>
</dbReference>
<protein>
    <recommendedName>
        <fullName evidence="12">NADH-quinone oxidoreductase subunit I</fullName>
        <ecNumber evidence="12">7.1.1.-</ecNumber>
    </recommendedName>
    <alternativeName>
        <fullName evidence="12">NADH dehydrogenase I subunit I</fullName>
    </alternativeName>
    <alternativeName>
        <fullName evidence="12">NDH-1 subunit I</fullName>
    </alternativeName>
</protein>
<dbReference type="OrthoDB" id="9758544at2"/>
<evidence type="ECO:0000256" key="10">
    <source>
        <dbReference type="ARBA" id="ARBA00023075"/>
    </source>
</evidence>
<dbReference type="Proteomes" id="UP000243205">
    <property type="component" value="Unassembled WGS sequence"/>
</dbReference>
<dbReference type="GO" id="GO:0005886">
    <property type="term" value="C:plasma membrane"/>
    <property type="evidence" value="ECO:0007669"/>
    <property type="project" value="UniProtKB-SubCell"/>
</dbReference>
<keyword evidence="2 12" id="KW-0004">4Fe-4S</keyword>
<feature type="binding site" evidence="12">
    <location>
        <position position="69"/>
    </location>
    <ligand>
        <name>[4Fe-4S] cluster</name>
        <dbReference type="ChEBI" id="CHEBI:49883"/>
        <label>1</label>
    </ligand>
</feature>
<dbReference type="GO" id="GO:0005506">
    <property type="term" value="F:iron ion binding"/>
    <property type="evidence" value="ECO:0007669"/>
    <property type="project" value="UniProtKB-UniRule"/>
</dbReference>
<feature type="binding site" evidence="12">
    <location>
        <position position="73"/>
    </location>
    <ligand>
        <name>[4Fe-4S] cluster</name>
        <dbReference type="ChEBI" id="CHEBI:49883"/>
        <label>2</label>
    </ligand>
</feature>
<keyword evidence="9 12" id="KW-0520">NAD</keyword>
<evidence type="ECO:0000256" key="5">
    <source>
        <dbReference type="ARBA" id="ARBA00022737"/>
    </source>
</evidence>
<dbReference type="GO" id="GO:0048038">
    <property type="term" value="F:quinone binding"/>
    <property type="evidence" value="ECO:0007669"/>
    <property type="project" value="UniProtKB-KW"/>
</dbReference>
<dbReference type="InterPro" id="IPR010226">
    <property type="entry name" value="NADH_quinone_OxRdtase_chainI"/>
</dbReference>